<evidence type="ECO:0000256" key="2">
    <source>
        <dbReference type="ARBA" id="ARBA00016337"/>
    </source>
</evidence>
<keyword evidence="3 10" id="KW-0285">Flavoprotein</keyword>
<evidence type="ECO:0000313" key="14">
    <source>
        <dbReference type="Proteomes" id="UP000748308"/>
    </source>
</evidence>
<name>A0A937X8L1_UNCEI</name>
<protein>
    <recommendedName>
        <fullName evidence="2 10">FAD:protein FMN transferase</fullName>
        <ecNumber evidence="1 10">2.7.1.180</ecNumber>
    </recommendedName>
    <alternativeName>
        <fullName evidence="8 10">Flavin transferase</fullName>
    </alternativeName>
</protein>
<dbReference type="GO" id="GO:0016740">
    <property type="term" value="F:transferase activity"/>
    <property type="evidence" value="ECO:0007669"/>
    <property type="project" value="UniProtKB-UniRule"/>
</dbReference>
<evidence type="ECO:0000256" key="10">
    <source>
        <dbReference type="PIRNR" id="PIRNR006268"/>
    </source>
</evidence>
<comment type="similarity">
    <text evidence="10">Belongs to the ApbE family.</text>
</comment>
<evidence type="ECO:0000256" key="12">
    <source>
        <dbReference type="SAM" id="MobiDB-lite"/>
    </source>
</evidence>
<dbReference type="AlphaFoldDB" id="A0A937X8L1"/>
<dbReference type="SUPFAM" id="SSF143631">
    <property type="entry name" value="ApbE-like"/>
    <property type="match status" value="1"/>
</dbReference>
<dbReference type="EC" id="2.7.1.180" evidence="1 10"/>
<keyword evidence="5 10" id="KW-0479">Metal-binding</keyword>
<feature type="region of interest" description="Disordered" evidence="12">
    <location>
        <begin position="344"/>
        <end position="381"/>
    </location>
</feature>
<feature type="compositionally biased region" description="Low complexity" evidence="12">
    <location>
        <begin position="344"/>
        <end position="368"/>
    </location>
</feature>
<keyword evidence="4 10" id="KW-0808">Transferase</keyword>
<dbReference type="PIRSF" id="PIRSF006268">
    <property type="entry name" value="ApbE"/>
    <property type="match status" value="1"/>
</dbReference>
<evidence type="ECO:0000256" key="1">
    <source>
        <dbReference type="ARBA" id="ARBA00011955"/>
    </source>
</evidence>
<evidence type="ECO:0000256" key="6">
    <source>
        <dbReference type="ARBA" id="ARBA00022827"/>
    </source>
</evidence>
<evidence type="ECO:0000256" key="9">
    <source>
        <dbReference type="ARBA" id="ARBA00048540"/>
    </source>
</evidence>
<dbReference type="Pfam" id="PF02424">
    <property type="entry name" value="ApbE"/>
    <property type="match status" value="1"/>
</dbReference>
<keyword evidence="6 10" id="KW-0274">FAD</keyword>
<evidence type="ECO:0000256" key="8">
    <source>
        <dbReference type="ARBA" id="ARBA00031306"/>
    </source>
</evidence>
<feature type="binding site" evidence="11">
    <location>
        <position position="292"/>
    </location>
    <ligand>
        <name>Mg(2+)</name>
        <dbReference type="ChEBI" id="CHEBI:18420"/>
    </ligand>
</feature>
<proteinExistence type="inferred from homology"/>
<comment type="caution">
    <text evidence="13">The sequence shown here is derived from an EMBL/GenBank/DDBJ whole genome shotgun (WGS) entry which is preliminary data.</text>
</comment>
<dbReference type="InterPro" id="IPR024932">
    <property type="entry name" value="ApbE"/>
</dbReference>
<dbReference type="PANTHER" id="PTHR30040:SF2">
    <property type="entry name" value="FAD:PROTEIN FMN TRANSFERASE"/>
    <property type="match status" value="1"/>
</dbReference>
<comment type="catalytic activity">
    <reaction evidence="9 10">
        <text>L-threonyl-[protein] + FAD = FMN-L-threonyl-[protein] + AMP + H(+)</text>
        <dbReference type="Rhea" id="RHEA:36847"/>
        <dbReference type="Rhea" id="RHEA-COMP:11060"/>
        <dbReference type="Rhea" id="RHEA-COMP:11061"/>
        <dbReference type="ChEBI" id="CHEBI:15378"/>
        <dbReference type="ChEBI" id="CHEBI:30013"/>
        <dbReference type="ChEBI" id="CHEBI:57692"/>
        <dbReference type="ChEBI" id="CHEBI:74257"/>
        <dbReference type="ChEBI" id="CHEBI:456215"/>
        <dbReference type="EC" id="2.7.1.180"/>
    </reaction>
</comment>
<dbReference type="InterPro" id="IPR003374">
    <property type="entry name" value="ApbE-like_sf"/>
</dbReference>
<organism evidence="13 14">
    <name type="scientific">Eiseniibacteriota bacterium</name>
    <dbReference type="NCBI Taxonomy" id="2212470"/>
    <lineage>
        <taxon>Bacteria</taxon>
        <taxon>Candidatus Eiseniibacteriota</taxon>
    </lineage>
</organism>
<evidence type="ECO:0000256" key="3">
    <source>
        <dbReference type="ARBA" id="ARBA00022630"/>
    </source>
</evidence>
<comment type="cofactor">
    <cofactor evidence="11">
        <name>Mg(2+)</name>
        <dbReference type="ChEBI" id="CHEBI:18420"/>
    </cofactor>
    <cofactor evidence="11">
        <name>Mn(2+)</name>
        <dbReference type="ChEBI" id="CHEBI:29035"/>
    </cofactor>
    <text evidence="11">Magnesium. Can also use manganese.</text>
</comment>
<accession>A0A937X8L1</accession>
<evidence type="ECO:0000313" key="13">
    <source>
        <dbReference type="EMBL" id="MBM3317170.1"/>
    </source>
</evidence>
<dbReference type="Gene3D" id="3.10.520.10">
    <property type="entry name" value="ApbE-like domains"/>
    <property type="match status" value="1"/>
</dbReference>
<reference evidence="13" key="1">
    <citation type="submission" date="2019-03" db="EMBL/GenBank/DDBJ databases">
        <title>Lake Tanganyika Metagenome-Assembled Genomes (MAGs).</title>
        <authorList>
            <person name="Tran P."/>
        </authorList>
    </citation>
    <scope>NUCLEOTIDE SEQUENCE</scope>
    <source>
        <strain evidence="13">M_DeepCast_400m_m2_100</strain>
    </source>
</reference>
<evidence type="ECO:0000256" key="7">
    <source>
        <dbReference type="ARBA" id="ARBA00022842"/>
    </source>
</evidence>
<evidence type="ECO:0000256" key="4">
    <source>
        <dbReference type="ARBA" id="ARBA00022679"/>
    </source>
</evidence>
<dbReference type="Proteomes" id="UP000748308">
    <property type="component" value="Unassembled WGS sequence"/>
</dbReference>
<dbReference type="PANTHER" id="PTHR30040">
    <property type="entry name" value="THIAMINE BIOSYNTHESIS LIPOPROTEIN APBE"/>
    <property type="match status" value="1"/>
</dbReference>
<feature type="binding site" evidence="11">
    <location>
        <position position="288"/>
    </location>
    <ligand>
        <name>Mg(2+)</name>
        <dbReference type="ChEBI" id="CHEBI:18420"/>
    </ligand>
</feature>
<dbReference type="EMBL" id="VGIY01000085">
    <property type="protein sequence ID" value="MBM3317170.1"/>
    <property type="molecule type" value="Genomic_DNA"/>
</dbReference>
<evidence type="ECO:0000256" key="5">
    <source>
        <dbReference type="ARBA" id="ARBA00022723"/>
    </source>
</evidence>
<feature type="binding site" evidence="11">
    <location>
        <position position="174"/>
    </location>
    <ligand>
        <name>Mg(2+)</name>
        <dbReference type="ChEBI" id="CHEBI:18420"/>
    </ligand>
</feature>
<dbReference type="GO" id="GO:0046872">
    <property type="term" value="F:metal ion binding"/>
    <property type="evidence" value="ECO:0007669"/>
    <property type="project" value="UniProtKB-UniRule"/>
</dbReference>
<gene>
    <name evidence="13" type="ORF">FJY75_04890</name>
</gene>
<keyword evidence="7 10" id="KW-0460">Magnesium</keyword>
<sequence length="381" mass="40303">MLGLLALAVLLLRSALERRARPDEALTLTGQTWGTTYSIILPRAPAAGRSALEEAIRREMSAVDQAMSRHREGSTVDLFNRWASTEPFPVPEGLAGVVAAAREVSERTGGAYDITIRPIVRLWGFDRDGLRVAPPAPEELASALERVGYRRLEVLRDPPALRKDRPDLEIDLSSIAKGYGVDRVCGLLEGLGHTDYMVEIGGDLRVRGRNPDGEPWRIGVERPAVERSEVHRVLRMESGALATSGEYRNFYDLDGLRVSHTFDARSGWPVAHAPTSIAVAAETCMEADAWATALNILGADEGLRLAGELGLAALFITADPGGGADAGDPMVARASPAFAERFPSGAAAAPSGAAATPPGAGGAPRPSGEPLVQGPGNGVAR</sequence>
<evidence type="ECO:0000256" key="11">
    <source>
        <dbReference type="PIRSR" id="PIRSR006268-2"/>
    </source>
</evidence>